<proteinExistence type="predicted"/>
<protein>
    <submittedName>
        <fullName evidence="1">Uncharacterized protein</fullName>
    </submittedName>
</protein>
<reference evidence="1" key="1">
    <citation type="submission" date="2018-05" db="EMBL/GenBank/DDBJ databases">
        <authorList>
            <person name="Lanie J.A."/>
            <person name="Ng W.-L."/>
            <person name="Kazmierczak K.M."/>
            <person name="Andrzejewski T.M."/>
            <person name="Davidsen T.M."/>
            <person name="Wayne K.J."/>
            <person name="Tettelin H."/>
            <person name="Glass J.I."/>
            <person name="Rusch D."/>
            <person name="Podicherti R."/>
            <person name="Tsui H.-C.T."/>
            <person name="Winkler M.E."/>
        </authorList>
    </citation>
    <scope>NUCLEOTIDE SEQUENCE</scope>
</reference>
<accession>A0A382EYY7</accession>
<dbReference type="AlphaFoldDB" id="A0A382EYY7"/>
<name>A0A382EYY7_9ZZZZ</name>
<organism evidence="1">
    <name type="scientific">marine metagenome</name>
    <dbReference type="NCBI Taxonomy" id="408172"/>
    <lineage>
        <taxon>unclassified sequences</taxon>
        <taxon>metagenomes</taxon>
        <taxon>ecological metagenomes</taxon>
    </lineage>
</organism>
<evidence type="ECO:0000313" key="1">
    <source>
        <dbReference type="EMBL" id="SVB55635.1"/>
    </source>
</evidence>
<gene>
    <name evidence="1" type="ORF">METZ01_LOCUS208489</name>
</gene>
<dbReference type="EMBL" id="UINC01046968">
    <property type="protein sequence ID" value="SVB55635.1"/>
    <property type="molecule type" value="Genomic_DNA"/>
</dbReference>
<sequence>MDLDGARDDGVGKLRVHRRQQGVHDLVTTDPQYGGEDLFGIRVHQNLDETIRLAALVGATDAGHHALADQPSWCDLP</sequence>